<keyword evidence="1" id="KW-0732">Signal</keyword>
<feature type="chain" id="PRO_5001462586" description="Lipoprotein" evidence="1">
    <location>
        <begin position="29"/>
        <end position="82"/>
    </location>
</feature>
<evidence type="ECO:0000256" key="1">
    <source>
        <dbReference type="SAM" id="SignalP"/>
    </source>
</evidence>
<gene>
    <name evidence="2" type="ORF">AW08_00878</name>
</gene>
<evidence type="ECO:0000313" key="2">
    <source>
        <dbReference type="EMBL" id="EXI69052.1"/>
    </source>
</evidence>
<keyword evidence="3" id="KW-1185">Reference proteome</keyword>
<accession>A0A011NWQ1</accession>
<feature type="signal peptide" evidence="1">
    <location>
        <begin position="1"/>
        <end position="28"/>
    </location>
</feature>
<reference evidence="2" key="1">
    <citation type="submission" date="2014-02" db="EMBL/GenBank/DDBJ databases">
        <title>Expanding our view of genomic diversity in Candidatus Accumulibacter clades.</title>
        <authorList>
            <person name="Skennerton C.T."/>
            <person name="Barr J.J."/>
            <person name="Slater F.R."/>
            <person name="Bond P.L."/>
            <person name="Tyson G.W."/>
        </authorList>
    </citation>
    <scope>NUCLEOTIDE SEQUENCE [LARGE SCALE GENOMIC DNA]</scope>
</reference>
<evidence type="ECO:0008006" key="4">
    <source>
        <dbReference type="Google" id="ProtNLM"/>
    </source>
</evidence>
<dbReference type="EMBL" id="JFAX01000003">
    <property type="protein sequence ID" value="EXI69052.1"/>
    <property type="molecule type" value="Genomic_DNA"/>
</dbReference>
<proteinExistence type="predicted"/>
<evidence type="ECO:0000313" key="3">
    <source>
        <dbReference type="Proteomes" id="UP000020218"/>
    </source>
</evidence>
<dbReference type="PATRIC" id="fig|1454001.3.peg.826"/>
<dbReference type="Proteomes" id="UP000020218">
    <property type="component" value="Unassembled WGS sequence"/>
</dbReference>
<sequence>MPYPLLLACFTALALLGCAGTTSPPATAPATPTRPATLALALGGGAAHGLGPVGVIKILDSPAVSRSDCNTPGQRTASRCAC</sequence>
<protein>
    <recommendedName>
        <fullName evidence="4">Lipoprotein</fullName>
    </recommendedName>
</protein>
<name>A0A011NWQ1_9PROT</name>
<organism evidence="2 3">
    <name type="scientific">Candidatus Accumulibacter adjunctus</name>
    <dbReference type="NCBI Taxonomy" id="1454001"/>
    <lineage>
        <taxon>Bacteria</taxon>
        <taxon>Pseudomonadati</taxon>
        <taxon>Pseudomonadota</taxon>
        <taxon>Betaproteobacteria</taxon>
        <taxon>Candidatus Accumulibacter</taxon>
    </lineage>
</organism>
<dbReference type="AlphaFoldDB" id="A0A011NWQ1"/>
<comment type="caution">
    <text evidence="2">The sequence shown here is derived from an EMBL/GenBank/DDBJ whole genome shotgun (WGS) entry which is preliminary data.</text>
</comment>